<evidence type="ECO:0000256" key="7">
    <source>
        <dbReference type="ARBA" id="ARBA00023157"/>
    </source>
</evidence>
<dbReference type="GO" id="GO:0052689">
    <property type="term" value="F:carboxylic ester hydrolase activity"/>
    <property type="evidence" value="ECO:0007669"/>
    <property type="project" value="UniProtKB-KW"/>
</dbReference>
<keyword evidence="7" id="KW-1015">Disulfide bond</keyword>
<organism evidence="8 9">
    <name type="scientific">Paenibacillus beijingensis</name>
    <dbReference type="NCBI Taxonomy" id="1126833"/>
    <lineage>
        <taxon>Bacteria</taxon>
        <taxon>Bacillati</taxon>
        <taxon>Bacillota</taxon>
        <taxon>Bacilli</taxon>
        <taxon>Bacillales</taxon>
        <taxon>Paenibacillaceae</taxon>
        <taxon>Paenibacillus</taxon>
    </lineage>
</organism>
<dbReference type="SUPFAM" id="SSF53474">
    <property type="entry name" value="alpha/beta-Hydrolases"/>
    <property type="match status" value="1"/>
</dbReference>
<dbReference type="OrthoDB" id="176867at2"/>
<evidence type="ECO:0000256" key="5">
    <source>
        <dbReference type="ARBA" id="ARBA00022801"/>
    </source>
</evidence>
<reference evidence="8 9" key="1">
    <citation type="journal article" date="2015" name="J. Biotechnol.">
        <title>Complete genome sequence of Paenibacillus beijingensis 7188(T) (=DSM 24997(T)), a novel rhizobacterium from jujube garden soil.</title>
        <authorList>
            <person name="Kwak Y."/>
            <person name="Shin J.H."/>
        </authorList>
    </citation>
    <scope>NUCLEOTIDE SEQUENCE [LARGE SCALE GENOMIC DNA]</scope>
    <source>
        <strain evidence="8 9">DSM 24997</strain>
    </source>
</reference>
<dbReference type="Proteomes" id="UP000032633">
    <property type="component" value="Chromosome"/>
</dbReference>
<dbReference type="InterPro" id="IPR011118">
    <property type="entry name" value="Tannase/feruloyl_esterase"/>
</dbReference>
<dbReference type="HOGENOM" id="CLU_014819_4_0_9"/>
<keyword evidence="2" id="KW-0719">Serine esterase</keyword>
<accession>A0A0D5NLM6</accession>
<name>A0A0D5NLM6_9BACL</name>
<evidence type="ECO:0000256" key="6">
    <source>
        <dbReference type="ARBA" id="ARBA00022837"/>
    </source>
</evidence>
<sequence length="513" mass="55549">MTSFNNELNGLQIPASAFELPTSGATVISATIVSETEPGNVNGEYCKVLGAIHPVDKNAWDIHFEVNLPADWNRKALQMGGGGFNGSLVTGLENNNYDPEGSRTPLARGYATFGSDSGHVGVGWDAAFMLNDEALANFGGNQLKKTYDAAMYIIKAWYNEAPSQTYFSGGSTGGREALNVIQRWPENYDGAVALYPVHNWVAKVLADNRNAKALYAKGGLGWISPEQNKILNDKVRQICDSLDGIEDGIMSDLTACQQKLDQILEQLRCPDGGDDASCFTEDQIEVIKTFHSPMELGFSLANELRTMPGYSQLEGADLGVQFGQTPIPDTPLSETTDGVMGVFAQQVIRFAIAQNPEFNAMTFYPDEWISRLQEVSEIVDATDPDLSVFMAAGGKLILVHGTADEVVTPYGSVQYYKQLEKRFGKEDLDQFVRFYLIPGYGHGGGAFQMSADLLGALDDWVVGGTAPGNLVAADKNPGNNGRTRPMCPYPSWPKYNGTGDVNSAASYTCTING</sequence>
<dbReference type="GO" id="GO:0046872">
    <property type="term" value="F:metal ion binding"/>
    <property type="evidence" value="ECO:0007669"/>
    <property type="project" value="UniProtKB-KW"/>
</dbReference>
<dbReference type="InterPro" id="IPR029058">
    <property type="entry name" value="AB_hydrolase_fold"/>
</dbReference>
<reference evidence="9" key="2">
    <citation type="submission" date="2015-03" db="EMBL/GenBank/DDBJ databases">
        <title>Genome sequence of Paenibacillus beijingensis strain DSM 24997T.</title>
        <authorList>
            <person name="Kwak Y."/>
            <person name="Shin J.-H."/>
        </authorList>
    </citation>
    <scope>NUCLEOTIDE SEQUENCE [LARGE SCALE GENOMIC DNA]</scope>
    <source>
        <strain evidence="9">DSM 24997</strain>
    </source>
</reference>
<evidence type="ECO:0000313" key="9">
    <source>
        <dbReference type="Proteomes" id="UP000032633"/>
    </source>
</evidence>
<dbReference type="STRING" id="1126833.VN24_18270"/>
<dbReference type="PANTHER" id="PTHR33938">
    <property type="entry name" value="FERULOYL ESTERASE B-RELATED"/>
    <property type="match status" value="1"/>
</dbReference>
<dbReference type="KEGG" id="pbj:VN24_18270"/>
<keyword evidence="3" id="KW-0479">Metal-binding</keyword>
<dbReference type="PATRIC" id="fig|1126833.4.peg.4022"/>
<keyword evidence="4" id="KW-0732">Signal</keyword>
<dbReference type="Pfam" id="PF07519">
    <property type="entry name" value="Tannase"/>
    <property type="match status" value="1"/>
</dbReference>
<keyword evidence="5" id="KW-0378">Hydrolase</keyword>
<dbReference type="AlphaFoldDB" id="A0A0D5NLM6"/>
<evidence type="ECO:0000256" key="4">
    <source>
        <dbReference type="ARBA" id="ARBA00022729"/>
    </source>
</evidence>
<comment type="similarity">
    <text evidence="1">Belongs to the tannase family.</text>
</comment>
<dbReference type="RefSeq" id="WP_045671574.1">
    <property type="nucleotide sequence ID" value="NZ_CP011058.1"/>
</dbReference>
<proteinExistence type="inferred from homology"/>
<dbReference type="PANTHER" id="PTHR33938:SF15">
    <property type="entry name" value="FERULOYL ESTERASE B-RELATED"/>
    <property type="match status" value="1"/>
</dbReference>
<evidence type="ECO:0008006" key="10">
    <source>
        <dbReference type="Google" id="ProtNLM"/>
    </source>
</evidence>
<evidence type="ECO:0000256" key="1">
    <source>
        <dbReference type="ARBA" id="ARBA00006249"/>
    </source>
</evidence>
<dbReference type="Gene3D" id="3.40.50.1820">
    <property type="entry name" value="alpha/beta hydrolase"/>
    <property type="match status" value="2"/>
</dbReference>
<evidence type="ECO:0000313" key="8">
    <source>
        <dbReference type="EMBL" id="AJY76146.1"/>
    </source>
</evidence>
<keyword evidence="6" id="KW-0106">Calcium</keyword>
<protein>
    <recommendedName>
        <fullName evidence="10">Tannase</fullName>
    </recommendedName>
</protein>
<evidence type="ECO:0000256" key="2">
    <source>
        <dbReference type="ARBA" id="ARBA00022487"/>
    </source>
</evidence>
<keyword evidence="9" id="KW-1185">Reference proteome</keyword>
<evidence type="ECO:0000256" key="3">
    <source>
        <dbReference type="ARBA" id="ARBA00022723"/>
    </source>
</evidence>
<dbReference type="EMBL" id="CP011058">
    <property type="protein sequence ID" value="AJY76146.1"/>
    <property type="molecule type" value="Genomic_DNA"/>
</dbReference>
<gene>
    <name evidence="8" type="ORF">VN24_18270</name>
</gene>